<comment type="caution">
    <text evidence="2">The sequence shown here is derived from an EMBL/GenBank/DDBJ whole genome shotgun (WGS) entry which is preliminary data.</text>
</comment>
<organism evidence="2 3">
    <name type="scientific">Alkalicoccobacillus plakortidis</name>
    <dbReference type="NCBI Taxonomy" id="444060"/>
    <lineage>
        <taxon>Bacteria</taxon>
        <taxon>Bacillati</taxon>
        <taxon>Bacillota</taxon>
        <taxon>Bacilli</taxon>
        <taxon>Bacillales</taxon>
        <taxon>Bacillaceae</taxon>
        <taxon>Alkalicoccobacillus</taxon>
    </lineage>
</organism>
<feature type="transmembrane region" description="Helical" evidence="1">
    <location>
        <begin position="196"/>
        <end position="214"/>
    </location>
</feature>
<protein>
    <submittedName>
        <fullName evidence="2">Uncharacterized protein</fullName>
    </submittedName>
</protein>
<keyword evidence="3" id="KW-1185">Reference proteome</keyword>
<dbReference type="Proteomes" id="UP000051061">
    <property type="component" value="Unassembled WGS sequence"/>
</dbReference>
<feature type="transmembrane region" description="Helical" evidence="1">
    <location>
        <begin position="120"/>
        <end position="141"/>
    </location>
</feature>
<keyword evidence="1" id="KW-0472">Membrane</keyword>
<keyword evidence="1" id="KW-0812">Transmembrane</keyword>
<evidence type="ECO:0000313" key="3">
    <source>
        <dbReference type="Proteomes" id="UP000051061"/>
    </source>
</evidence>
<reference evidence="2 3" key="1">
    <citation type="submission" date="2015-09" db="EMBL/GenBank/DDBJ databases">
        <title>Genome sequencing project for genomic taxonomy and phylogenomics of Bacillus-like bacteria.</title>
        <authorList>
            <person name="Liu B."/>
            <person name="Wang J."/>
            <person name="Zhu Y."/>
            <person name="Liu G."/>
            <person name="Chen Q."/>
            <person name="Chen Z."/>
            <person name="Lan J."/>
            <person name="Che J."/>
            <person name="Ge C."/>
            <person name="Shi H."/>
            <person name="Pan Z."/>
            <person name="Liu X."/>
        </authorList>
    </citation>
    <scope>NUCLEOTIDE SEQUENCE [LARGE SCALE GENOMIC DNA]</scope>
    <source>
        <strain evidence="2 3">DSM 19153</strain>
    </source>
</reference>
<proteinExistence type="predicted"/>
<dbReference type="EMBL" id="LJJD01000009">
    <property type="protein sequence ID" value="KQL58305.1"/>
    <property type="molecule type" value="Genomic_DNA"/>
</dbReference>
<evidence type="ECO:0000256" key="1">
    <source>
        <dbReference type="SAM" id="Phobius"/>
    </source>
</evidence>
<evidence type="ECO:0000313" key="2">
    <source>
        <dbReference type="EMBL" id="KQL58305.1"/>
    </source>
</evidence>
<keyword evidence="1" id="KW-1133">Transmembrane helix</keyword>
<feature type="transmembrane region" description="Helical" evidence="1">
    <location>
        <begin position="88"/>
        <end position="114"/>
    </location>
</feature>
<feature type="transmembrane region" description="Helical" evidence="1">
    <location>
        <begin position="153"/>
        <end position="176"/>
    </location>
</feature>
<dbReference type="AlphaFoldDB" id="A0A9D5I2Y7"/>
<sequence>MNVVRAYYVLNMKMILKEKLPFIWSTLLPIIFLIANGQAVTDVMHLNFFWSFIIMSSYVFGVGLHAVRLREQGLLKTYFSINQSRTQFFVANILTQITFAFFSVLTLNLVATVIYKLNFFLSMFYSMILIVMALPIAFLSINLTMIKKSTFNTVNTVVTIIFFISLMLINMTGVFNYLNPLLYTSKLLAIGTHIDILIYVFSSIVFILSGLFCIKKYEVNSIMRR</sequence>
<accession>A0A9D5I2Y7</accession>
<gene>
    <name evidence="2" type="ORF">AN965_04400</name>
</gene>
<feature type="transmembrane region" description="Helical" evidence="1">
    <location>
        <begin position="47"/>
        <end position="67"/>
    </location>
</feature>
<name>A0A9D5I2Y7_9BACI</name>